<accession>A0ACA9JUQ6</accession>
<feature type="non-terminal residue" evidence="1">
    <location>
        <position position="1"/>
    </location>
</feature>
<sequence>SVLKINSELKIIGSHKMEASLAKDELNTKNSTTTIISVKDTTLGRCQCNTQYYRNLTSCLVCYRANDIGNVQVANLSDFQSACKKLGITFTNAGPTLGSDSSAGTAKRVLIGVIIALVGIMLIGAAIWLYWHKSKSHPKLDSEPPPEMEHHHHNPPEPVPAADTNTEVVQPTGYNSGQPGQYFGGGVPPFDQHSQYYPNQPTSPPVQPSSYGVSPGTSTPPPSQHASYYSVSSSQPILRPSSVDSTTGGHYSQQYSSGQLGGIPEQEQTDYNMPIPVPAPVDYQQQYGYHPQGYPPQGYPPQGYPPQGYPPQGYPPQGYPPQGYPPQGDSQGYPPQGYPPQGDSQGYPPQDNPQGNPQGHPSQTYPHGHPQAPGMGETSKTAEARKRDGFSYAGITWKIRSRNIDK</sequence>
<gene>
    <name evidence="1" type="ORF">SCALOS_LOCUS341</name>
</gene>
<evidence type="ECO:0000313" key="1">
    <source>
        <dbReference type="EMBL" id="CAG8437129.1"/>
    </source>
</evidence>
<evidence type="ECO:0000313" key="2">
    <source>
        <dbReference type="Proteomes" id="UP000789860"/>
    </source>
</evidence>
<dbReference type="Proteomes" id="UP000789860">
    <property type="component" value="Unassembled WGS sequence"/>
</dbReference>
<dbReference type="EMBL" id="CAJVPM010000161">
    <property type="protein sequence ID" value="CAG8437129.1"/>
    <property type="molecule type" value="Genomic_DNA"/>
</dbReference>
<organism evidence="1 2">
    <name type="scientific">Scutellospora calospora</name>
    <dbReference type="NCBI Taxonomy" id="85575"/>
    <lineage>
        <taxon>Eukaryota</taxon>
        <taxon>Fungi</taxon>
        <taxon>Fungi incertae sedis</taxon>
        <taxon>Mucoromycota</taxon>
        <taxon>Glomeromycotina</taxon>
        <taxon>Glomeromycetes</taxon>
        <taxon>Diversisporales</taxon>
        <taxon>Gigasporaceae</taxon>
        <taxon>Scutellospora</taxon>
    </lineage>
</organism>
<proteinExistence type="predicted"/>
<comment type="caution">
    <text evidence="1">The sequence shown here is derived from an EMBL/GenBank/DDBJ whole genome shotgun (WGS) entry which is preliminary data.</text>
</comment>
<protein>
    <submittedName>
        <fullName evidence="1">10449_t:CDS:1</fullName>
    </submittedName>
</protein>
<keyword evidence="2" id="KW-1185">Reference proteome</keyword>
<name>A0ACA9JUQ6_9GLOM</name>
<reference evidence="1" key="1">
    <citation type="submission" date="2021-06" db="EMBL/GenBank/DDBJ databases">
        <authorList>
            <person name="Kallberg Y."/>
            <person name="Tangrot J."/>
            <person name="Rosling A."/>
        </authorList>
    </citation>
    <scope>NUCLEOTIDE SEQUENCE</scope>
    <source>
        <strain evidence="1">AU212A</strain>
    </source>
</reference>